<keyword evidence="5 6" id="KW-0630">Potassium</keyword>
<comment type="similarity">
    <text evidence="4">Belongs to the NnrD/CARKD family.</text>
</comment>
<sequence>MSNRDVLTVAQMRAAEQAVFDSGTSISDLMEIAAGGAAEWVRRIAAARSITVLCGPGNNGGDGYVIARRLREFGNRVQVVAPLAPTTEAAISARKAWGGEVLTSGGGLDGEVFVDCLFGSGLSRPLSGEHSLLLRDLAARHAIRIAVDLPSGVESDSGALLNDRLPSFDVTLALGAWKFAHWLLPARGVMGSKRLVPIGVEAVEGAAQLIAKPELVAPAGTAHKYTRGLAAIVGGEMSGASLLSARAAQRGGAGYVKLLGDAQHLGEPTLVQDSSPLPDALSDERIGAVLVGPGLGRSGKAQERLAATLLANIPAVIDADALMLLRPEMVTGAARLLATPHDGELTALCQSFAVIAEGRKARAQVLAKASGMVICAKGPDTLIASPDGQLALARPAPSWLSVAGSGDVLAGIAVSRMAAGCAPFEAACEAAWIHAEAARMTPAPFTASELANSVQSGYAACL</sequence>
<evidence type="ECO:0000256" key="3">
    <source>
        <dbReference type="ARBA" id="ARBA00023268"/>
    </source>
</evidence>
<feature type="binding site" evidence="4">
    <location>
        <position position="407"/>
    </location>
    <ligand>
        <name>(6S)-NADPHX</name>
        <dbReference type="ChEBI" id="CHEBI:64076"/>
    </ligand>
</feature>
<comment type="function">
    <text evidence="5">Catalyzes the epimerization of the S- and R-forms of NAD(P)HX, a damaged form of NAD(P)H that is a result of enzymatic or heat-dependent hydration. This is a prerequisite for the S-specific NAD(P)H-hydrate dehydratase to allow the repair of both epimers of NAD(P)HX.</text>
</comment>
<evidence type="ECO:0000259" key="7">
    <source>
        <dbReference type="PROSITE" id="PS51383"/>
    </source>
</evidence>
<protein>
    <recommendedName>
        <fullName evidence="6">Bifunctional NAD(P)H-hydrate repair enzyme</fullName>
    </recommendedName>
    <alternativeName>
        <fullName evidence="6">Nicotinamide nucleotide repair protein</fullName>
    </alternativeName>
    <domain>
        <recommendedName>
            <fullName evidence="6">ADP-dependent (S)-NAD(P)H-hydrate dehydratase</fullName>
            <ecNumber evidence="6">4.2.1.136</ecNumber>
        </recommendedName>
        <alternativeName>
            <fullName evidence="6">ADP-dependent NAD(P)HX dehydratase</fullName>
        </alternativeName>
    </domain>
    <domain>
        <recommendedName>
            <fullName evidence="6">NAD(P)H-hydrate epimerase</fullName>
            <ecNumber evidence="6">5.1.99.6</ecNumber>
        </recommendedName>
    </domain>
</protein>
<dbReference type="HAMAP" id="MF_01965">
    <property type="entry name" value="NADHX_dehydratase"/>
    <property type="match status" value="1"/>
</dbReference>
<keyword evidence="5 6" id="KW-0479">Metal-binding</keyword>
<feature type="binding site" evidence="5">
    <location>
        <position position="115"/>
    </location>
    <ligand>
        <name>K(+)</name>
        <dbReference type="ChEBI" id="CHEBI:29103"/>
    </ligand>
</feature>
<comment type="catalytic activity">
    <reaction evidence="5 6">
        <text>(6R)-NADPHX = (6S)-NADPHX</text>
        <dbReference type="Rhea" id="RHEA:32227"/>
        <dbReference type="ChEBI" id="CHEBI:64076"/>
        <dbReference type="ChEBI" id="CHEBI:64077"/>
        <dbReference type="EC" id="5.1.99.6"/>
    </reaction>
</comment>
<comment type="caution">
    <text evidence="9">The sequence shown here is derived from an EMBL/GenBank/DDBJ whole genome shotgun (WGS) entry which is preliminary data.</text>
</comment>
<comment type="similarity">
    <text evidence="6">In the C-terminal section; belongs to the NnrD/CARKD family.</text>
</comment>
<dbReference type="PROSITE" id="PS51383">
    <property type="entry name" value="YJEF_C_3"/>
    <property type="match status" value="1"/>
</dbReference>
<organism evidence="9 10">
    <name type="scientific">Erythrobacter ani</name>
    <dbReference type="NCBI Taxonomy" id="2827235"/>
    <lineage>
        <taxon>Bacteria</taxon>
        <taxon>Pseudomonadati</taxon>
        <taxon>Pseudomonadota</taxon>
        <taxon>Alphaproteobacteria</taxon>
        <taxon>Sphingomonadales</taxon>
        <taxon>Erythrobacteraceae</taxon>
        <taxon>Erythrobacter/Porphyrobacter group</taxon>
        <taxon>Erythrobacter</taxon>
    </lineage>
</organism>
<dbReference type="InterPro" id="IPR000631">
    <property type="entry name" value="CARKD"/>
</dbReference>
<dbReference type="NCBIfam" id="TIGR00197">
    <property type="entry name" value="yjeF_nterm"/>
    <property type="match status" value="1"/>
</dbReference>
<dbReference type="PANTHER" id="PTHR12592">
    <property type="entry name" value="ATP-DEPENDENT (S)-NAD(P)H-HYDRATE DEHYDRATASE FAMILY MEMBER"/>
    <property type="match status" value="1"/>
</dbReference>
<comment type="catalytic activity">
    <reaction evidence="5 6">
        <text>(6R)-NADHX = (6S)-NADHX</text>
        <dbReference type="Rhea" id="RHEA:32215"/>
        <dbReference type="ChEBI" id="CHEBI:64074"/>
        <dbReference type="ChEBI" id="CHEBI:64075"/>
        <dbReference type="EC" id="5.1.99.6"/>
    </reaction>
</comment>
<feature type="binding site" evidence="4">
    <location>
        <begin position="377"/>
        <end position="381"/>
    </location>
    <ligand>
        <name>AMP</name>
        <dbReference type="ChEBI" id="CHEBI:456215"/>
    </ligand>
</feature>
<keyword evidence="4 6" id="KW-0456">Lyase</keyword>
<dbReference type="PANTHER" id="PTHR12592:SF0">
    <property type="entry name" value="ATP-DEPENDENT (S)-NAD(P)H-HYDRATE DEHYDRATASE"/>
    <property type="match status" value="1"/>
</dbReference>
<keyword evidence="2 4" id="KW-0067">ATP-binding</keyword>
<keyword evidence="4 6" id="KW-0520">NAD</keyword>
<dbReference type="Pfam" id="PF03853">
    <property type="entry name" value="YjeF_N"/>
    <property type="match status" value="1"/>
</dbReference>
<feature type="binding site" evidence="4">
    <location>
        <position position="406"/>
    </location>
    <ligand>
        <name>AMP</name>
        <dbReference type="ChEBI" id="CHEBI:456215"/>
    </ligand>
</feature>
<comment type="subunit">
    <text evidence="4">Homotetramer.</text>
</comment>
<keyword evidence="10" id="KW-1185">Reference proteome</keyword>
<evidence type="ECO:0000256" key="5">
    <source>
        <dbReference type="HAMAP-Rule" id="MF_01966"/>
    </source>
</evidence>
<evidence type="ECO:0000256" key="2">
    <source>
        <dbReference type="ARBA" id="ARBA00022840"/>
    </source>
</evidence>
<comment type="caution">
    <text evidence="5">Lacks conserved residue(s) required for the propagation of feature annotation.</text>
</comment>
<feature type="binding site" evidence="4">
    <location>
        <position position="341"/>
    </location>
    <ligand>
        <name>(6S)-NADPHX</name>
        <dbReference type="ChEBI" id="CHEBI:64076"/>
    </ligand>
</feature>
<keyword evidence="5 6" id="KW-0413">Isomerase</keyword>
<dbReference type="EMBL" id="JAGSPB010000002">
    <property type="protein sequence ID" value="MBV7266940.1"/>
    <property type="molecule type" value="Genomic_DNA"/>
</dbReference>
<feature type="binding site" evidence="4">
    <location>
        <position position="240"/>
    </location>
    <ligand>
        <name>(6S)-NADPHX</name>
        <dbReference type="ChEBI" id="CHEBI:64076"/>
    </ligand>
</feature>
<feature type="binding site" evidence="5">
    <location>
        <position position="148"/>
    </location>
    <ligand>
        <name>(6S)-NADPHX</name>
        <dbReference type="ChEBI" id="CHEBI:64076"/>
    </ligand>
</feature>
<name>A0ABS6SPM4_9SPHN</name>
<dbReference type="PIRSF" id="PIRSF017184">
    <property type="entry name" value="Nnr"/>
    <property type="match status" value="1"/>
</dbReference>
<dbReference type="PROSITE" id="PS51385">
    <property type="entry name" value="YJEF_N"/>
    <property type="match status" value="1"/>
</dbReference>
<dbReference type="RefSeq" id="WP_218317466.1">
    <property type="nucleotide sequence ID" value="NZ_JAGSPB010000002.1"/>
</dbReference>
<comment type="similarity">
    <text evidence="6">In the N-terminal section; belongs to the NnrE/AIBP family.</text>
</comment>
<evidence type="ECO:0000313" key="9">
    <source>
        <dbReference type="EMBL" id="MBV7266940.1"/>
    </source>
</evidence>
<dbReference type="HAMAP" id="MF_01966">
    <property type="entry name" value="NADHX_epimerase"/>
    <property type="match status" value="1"/>
</dbReference>
<comment type="catalytic activity">
    <reaction evidence="4 6">
        <text>(6S)-NADHX + ADP = AMP + phosphate + NADH + H(+)</text>
        <dbReference type="Rhea" id="RHEA:32223"/>
        <dbReference type="ChEBI" id="CHEBI:15378"/>
        <dbReference type="ChEBI" id="CHEBI:43474"/>
        <dbReference type="ChEBI" id="CHEBI:57945"/>
        <dbReference type="ChEBI" id="CHEBI:64074"/>
        <dbReference type="ChEBI" id="CHEBI:456215"/>
        <dbReference type="ChEBI" id="CHEBI:456216"/>
        <dbReference type="EC" id="4.2.1.136"/>
    </reaction>
</comment>
<dbReference type="CDD" id="cd01171">
    <property type="entry name" value="YXKO-related"/>
    <property type="match status" value="1"/>
</dbReference>
<feature type="binding site" evidence="4">
    <location>
        <position position="294"/>
    </location>
    <ligand>
        <name>(6S)-NADPHX</name>
        <dbReference type="ChEBI" id="CHEBI:64076"/>
    </ligand>
</feature>
<feature type="domain" description="YjeF C-terminal" evidence="7">
    <location>
        <begin position="207"/>
        <end position="461"/>
    </location>
</feature>
<feature type="domain" description="YjeF N-terminal" evidence="8">
    <location>
        <begin position="12"/>
        <end position="206"/>
    </location>
</feature>
<comment type="function">
    <text evidence="4">Catalyzes the dehydration of the S-form of NAD(P)HX at the expense of ADP, which is converted to AMP. Together with NAD(P)HX epimerase, which catalyzes the epimerization of the S- and R-forms, the enzyme allows the repair of both epimers of NAD(P)HX, a damaged form of NAD(P)H that is a result of enzymatic or heat-dependent hydration.</text>
</comment>
<feature type="binding site" evidence="5">
    <location>
        <begin position="119"/>
        <end position="125"/>
    </location>
    <ligand>
        <name>(6S)-NADPHX</name>
        <dbReference type="ChEBI" id="CHEBI:64076"/>
    </ligand>
</feature>
<feature type="binding site" evidence="5">
    <location>
        <position position="59"/>
    </location>
    <ligand>
        <name>K(+)</name>
        <dbReference type="ChEBI" id="CHEBI:29103"/>
    </ligand>
</feature>
<comment type="cofactor">
    <cofactor evidence="5 6">
        <name>K(+)</name>
        <dbReference type="ChEBI" id="CHEBI:29103"/>
    </cofactor>
    <text evidence="5 6">Binds 1 potassium ion per subunit.</text>
</comment>
<gene>
    <name evidence="5" type="primary">nnrE</name>
    <name evidence="4" type="synonym">nnrD</name>
    <name evidence="9" type="ORF">KCG45_12175</name>
</gene>
<feature type="binding site" evidence="5">
    <location>
        <begin position="58"/>
        <end position="62"/>
    </location>
    <ligand>
        <name>(6S)-NADPHX</name>
        <dbReference type="ChEBI" id="CHEBI:64076"/>
    </ligand>
</feature>
<comment type="cofactor">
    <cofactor evidence="4">
        <name>Mg(2+)</name>
        <dbReference type="ChEBI" id="CHEBI:18420"/>
    </cofactor>
</comment>
<comment type="function">
    <text evidence="6">Bifunctional enzyme that catalyzes the epimerization of the S- and R-forms of NAD(P)HX and the dehydration of the S-form of NAD(P)HX at the expense of ADP, which is converted to AMP. This allows the repair of both epimers of NAD(P)HX, a damaged form of NAD(P)H that is a result of enzymatic or heat-dependent hydration.</text>
</comment>
<keyword evidence="1 4" id="KW-0547">Nucleotide-binding</keyword>
<proteinExistence type="inferred from homology"/>
<dbReference type="EC" id="5.1.99.6" evidence="6"/>
<comment type="similarity">
    <text evidence="5">Belongs to the NnrE/AIBP family.</text>
</comment>
<dbReference type="EC" id="4.2.1.136" evidence="6"/>
<evidence type="ECO:0000256" key="4">
    <source>
        <dbReference type="HAMAP-Rule" id="MF_01965"/>
    </source>
</evidence>
<evidence type="ECO:0000256" key="1">
    <source>
        <dbReference type="ARBA" id="ARBA00022741"/>
    </source>
</evidence>
<accession>A0ABS6SPM4</accession>
<evidence type="ECO:0000256" key="6">
    <source>
        <dbReference type="PIRNR" id="PIRNR017184"/>
    </source>
</evidence>
<feature type="binding site" evidence="5">
    <location>
        <position position="151"/>
    </location>
    <ligand>
        <name>K(+)</name>
        <dbReference type="ChEBI" id="CHEBI:29103"/>
    </ligand>
</feature>
<dbReference type="GO" id="GO:0052856">
    <property type="term" value="F:NAD(P)HX epimerase activity"/>
    <property type="evidence" value="ECO:0007669"/>
    <property type="project" value="UniProtKB-EC"/>
</dbReference>
<dbReference type="InterPro" id="IPR004443">
    <property type="entry name" value="YjeF_N_dom"/>
</dbReference>
<dbReference type="Proteomes" id="UP000699975">
    <property type="component" value="Unassembled WGS sequence"/>
</dbReference>
<reference evidence="9 10" key="1">
    <citation type="submission" date="2021-04" db="EMBL/GenBank/DDBJ databases">
        <authorList>
            <person name="Pira H."/>
            <person name="Risdian C."/>
            <person name="Wink J."/>
        </authorList>
    </citation>
    <scope>NUCLEOTIDE SEQUENCE [LARGE SCALE GENOMIC DNA]</scope>
    <source>
        <strain evidence="9 10">WH131</strain>
    </source>
</reference>
<evidence type="ECO:0000259" key="8">
    <source>
        <dbReference type="PROSITE" id="PS51385"/>
    </source>
</evidence>
<keyword evidence="3" id="KW-0511">Multifunctional enzyme</keyword>
<evidence type="ECO:0000313" key="10">
    <source>
        <dbReference type="Proteomes" id="UP000699975"/>
    </source>
</evidence>
<dbReference type="InterPro" id="IPR030677">
    <property type="entry name" value="Nnr"/>
</dbReference>
<comment type="catalytic activity">
    <reaction evidence="4 6">
        <text>(6S)-NADPHX + ADP = AMP + phosphate + NADPH + H(+)</text>
        <dbReference type="Rhea" id="RHEA:32235"/>
        <dbReference type="ChEBI" id="CHEBI:15378"/>
        <dbReference type="ChEBI" id="CHEBI:43474"/>
        <dbReference type="ChEBI" id="CHEBI:57783"/>
        <dbReference type="ChEBI" id="CHEBI:64076"/>
        <dbReference type="ChEBI" id="CHEBI:456215"/>
        <dbReference type="ChEBI" id="CHEBI:456216"/>
        <dbReference type="EC" id="4.2.1.136"/>
    </reaction>
</comment>
<keyword evidence="4 6" id="KW-0521">NADP</keyword>
<dbReference type="Pfam" id="PF01256">
    <property type="entry name" value="Carb_kinase"/>
    <property type="match status" value="1"/>
</dbReference>